<evidence type="ECO:0000256" key="4">
    <source>
        <dbReference type="ARBA" id="ARBA00023172"/>
    </source>
</evidence>
<evidence type="ECO:0000256" key="3">
    <source>
        <dbReference type="ARBA" id="ARBA00023125"/>
    </source>
</evidence>
<dbReference type="Pfam" id="PF02899">
    <property type="entry name" value="Phage_int_SAM_1"/>
    <property type="match status" value="1"/>
</dbReference>
<dbReference type="InterPro" id="IPR004107">
    <property type="entry name" value="Integrase_SAM-like_N"/>
</dbReference>
<comment type="similarity">
    <text evidence="1">Belongs to the 'phage' integrase family.</text>
</comment>
<evidence type="ECO:0000313" key="8">
    <source>
        <dbReference type="EMBL" id="PAD72662.1"/>
    </source>
</evidence>
<dbReference type="OrthoDB" id="107900at2"/>
<dbReference type="RefSeq" id="WP_095267452.1">
    <property type="nucleotide sequence ID" value="NZ_NPBY01000076.1"/>
</dbReference>
<reference evidence="8 9" key="1">
    <citation type="submission" date="2017-07" db="EMBL/GenBank/DDBJ databases">
        <title>Isolation and whole genome analysis of endospore-forming bacteria from heroin.</title>
        <authorList>
            <person name="Kalinowski J."/>
            <person name="Ahrens B."/>
            <person name="Al-Dilaimi A."/>
            <person name="Winkler A."/>
            <person name="Wibberg D."/>
            <person name="Schleenbecker U."/>
            <person name="Ruckert C."/>
            <person name="Wolfel R."/>
            <person name="Grass G."/>
        </authorList>
    </citation>
    <scope>NUCLEOTIDE SEQUENCE [LARGE SCALE GENOMIC DNA]</scope>
    <source>
        <strain evidence="8 9">7537-G1</strain>
    </source>
</reference>
<evidence type="ECO:0000256" key="5">
    <source>
        <dbReference type="PROSITE-ProRule" id="PRU01248"/>
    </source>
</evidence>
<feature type="domain" description="Tyr recombinase" evidence="6">
    <location>
        <begin position="145"/>
        <end position="326"/>
    </location>
</feature>
<dbReference type="InterPro" id="IPR010998">
    <property type="entry name" value="Integrase_recombinase_N"/>
</dbReference>
<dbReference type="PANTHER" id="PTHR30349">
    <property type="entry name" value="PHAGE INTEGRASE-RELATED"/>
    <property type="match status" value="1"/>
</dbReference>
<dbReference type="InterPro" id="IPR011010">
    <property type="entry name" value="DNA_brk_join_enz"/>
</dbReference>
<dbReference type="InterPro" id="IPR013762">
    <property type="entry name" value="Integrase-like_cat_sf"/>
</dbReference>
<gene>
    <name evidence="8" type="ORF">CHH67_21610</name>
</gene>
<dbReference type="Gene3D" id="1.10.150.130">
    <property type="match status" value="1"/>
</dbReference>
<evidence type="ECO:0000256" key="2">
    <source>
        <dbReference type="ARBA" id="ARBA00022908"/>
    </source>
</evidence>
<evidence type="ECO:0000313" key="9">
    <source>
        <dbReference type="Proteomes" id="UP000215596"/>
    </source>
</evidence>
<protein>
    <submittedName>
        <fullName evidence="8">Integrase</fullName>
    </submittedName>
</protein>
<evidence type="ECO:0000259" key="6">
    <source>
        <dbReference type="PROSITE" id="PS51898"/>
    </source>
</evidence>
<keyword evidence="3 5" id="KW-0238">DNA-binding</keyword>
<dbReference type="PANTHER" id="PTHR30349:SF41">
    <property type="entry name" value="INTEGRASE_RECOMBINASE PROTEIN MJ0367-RELATED"/>
    <property type="match status" value="1"/>
</dbReference>
<keyword evidence="4" id="KW-0233">DNA recombination</keyword>
<dbReference type="GO" id="GO:0006310">
    <property type="term" value="P:DNA recombination"/>
    <property type="evidence" value="ECO:0007669"/>
    <property type="project" value="UniProtKB-KW"/>
</dbReference>
<dbReference type="GO" id="GO:0015074">
    <property type="term" value="P:DNA integration"/>
    <property type="evidence" value="ECO:0007669"/>
    <property type="project" value="UniProtKB-KW"/>
</dbReference>
<dbReference type="AlphaFoldDB" id="A0A268EHR0"/>
<keyword evidence="2" id="KW-0229">DNA integration</keyword>
<organism evidence="8 9">
    <name type="scientific">Paenibacillus campinasensis</name>
    <dbReference type="NCBI Taxonomy" id="66347"/>
    <lineage>
        <taxon>Bacteria</taxon>
        <taxon>Bacillati</taxon>
        <taxon>Bacillota</taxon>
        <taxon>Bacilli</taxon>
        <taxon>Bacillales</taxon>
        <taxon>Paenibacillaceae</taxon>
        <taxon>Paenibacillus</taxon>
    </lineage>
</organism>
<accession>A0A268EHR0</accession>
<dbReference type="Pfam" id="PF00589">
    <property type="entry name" value="Phage_integrase"/>
    <property type="match status" value="1"/>
</dbReference>
<dbReference type="InterPro" id="IPR002104">
    <property type="entry name" value="Integrase_catalytic"/>
</dbReference>
<dbReference type="SUPFAM" id="SSF56349">
    <property type="entry name" value="DNA breaking-rejoining enzymes"/>
    <property type="match status" value="1"/>
</dbReference>
<dbReference type="EMBL" id="NPBY01000076">
    <property type="protein sequence ID" value="PAD72662.1"/>
    <property type="molecule type" value="Genomic_DNA"/>
</dbReference>
<name>A0A268EHR0_9BACL</name>
<dbReference type="PROSITE" id="PS51898">
    <property type="entry name" value="TYR_RECOMBINASE"/>
    <property type="match status" value="1"/>
</dbReference>
<feature type="domain" description="Core-binding (CB)" evidence="7">
    <location>
        <begin position="36"/>
        <end position="124"/>
    </location>
</feature>
<proteinExistence type="inferred from homology"/>
<comment type="caution">
    <text evidence="8">The sequence shown here is derived from an EMBL/GenBank/DDBJ whole genome shotgun (WGS) entry which is preliminary data.</text>
</comment>
<dbReference type="PROSITE" id="PS51900">
    <property type="entry name" value="CB"/>
    <property type="match status" value="1"/>
</dbReference>
<evidence type="ECO:0000259" key="7">
    <source>
        <dbReference type="PROSITE" id="PS51900"/>
    </source>
</evidence>
<dbReference type="InterPro" id="IPR044068">
    <property type="entry name" value="CB"/>
</dbReference>
<dbReference type="InterPro" id="IPR050090">
    <property type="entry name" value="Tyrosine_recombinase_XerCD"/>
</dbReference>
<dbReference type="GO" id="GO:0003677">
    <property type="term" value="F:DNA binding"/>
    <property type="evidence" value="ECO:0007669"/>
    <property type="project" value="UniProtKB-UniRule"/>
</dbReference>
<evidence type="ECO:0000256" key="1">
    <source>
        <dbReference type="ARBA" id="ARBA00008857"/>
    </source>
</evidence>
<sequence>MNGNVVSLFRKSDSGNTRRSNELYDVASFSSSGYRLTWEEAVKLFLQARRAETSSDDTIKFEQSSLRSYQRILQEQEVEAEIYDVTPDFLRNHFIMVMVEEKGYKLNTINNRIKAIKRFYQFLFDEGWIPYNPAEYLKLRKGHRPTIPSFTEEQVVALLKQPDQSTFTGFRDFVMLSLILDCGLRVGELTKLKINQVDIKESQLLGVIGKSKKPRDIPFCDDVRKLLIRYIKARGNLSSQYFFVTLDGRSLGVRAFQSSLRKYGEDAGITGVRVSPHTLRHTFAKMYILNDGDPYSLQDILGHTSQDMVKRYVNLWRPEMRSKHTKSSPMRHLYKGRVL</sequence>
<dbReference type="Proteomes" id="UP000215596">
    <property type="component" value="Unassembled WGS sequence"/>
</dbReference>
<dbReference type="Gene3D" id="1.10.443.10">
    <property type="entry name" value="Intergrase catalytic core"/>
    <property type="match status" value="1"/>
</dbReference>